<keyword evidence="1" id="KW-0732">Signal</keyword>
<gene>
    <name evidence="2" type="ORF">CAMP_LOCUS15843</name>
</gene>
<reference evidence="2" key="1">
    <citation type="submission" date="2022-11" db="EMBL/GenBank/DDBJ databases">
        <authorList>
            <person name="Kikuchi T."/>
        </authorList>
    </citation>
    <scope>NUCLEOTIDE SEQUENCE</scope>
    <source>
        <strain evidence="2">PS1010</strain>
    </source>
</reference>
<comment type="caution">
    <text evidence="2">The sequence shown here is derived from an EMBL/GenBank/DDBJ whole genome shotgun (WGS) entry which is preliminary data.</text>
</comment>
<accession>A0A9P1N9J7</accession>
<name>A0A9P1N9J7_9PELO</name>
<dbReference type="OrthoDB" id="5773656at2759"/>
<feature type="signal peptide" evidence="1">
    <location>
        <begin position="1"/>
        <end position="23"/>
    </location>
</feature>
<dbReference type="Proteomes" id="UP001152747">
    <property type="component" value="Unassembled WGS sequence"/>
</dbReference>
<dbReference type="PANTHER" id="PTHR37433">
    <property type="entry name" value="PROTEIN CBG25136-RELATED"/>
    <property type="match status" value="1"/>
</dbReference>
<protein>
    <submittedName>
        <fullName evidence="2">Uncharacterized protein</fullName>
    </submittedName>
</protein>
<feature type="chain" id="PRO_5040339272" evidence="1">
    <location>
        <begin position="24"/>
        <end position="346"/>
    </location>
</feature>
<dbReference type="PANTHER" id="PTHR37433:SF6">
    <property type="entry name" value="ACTIVIN_RECP DOMAIN-CONTAINING PROTEIN"/>
    <property type="match status" value="1"/>
</dbReference>
<evidence type="ECO:0000256" key="1">
    <source>
        <dbReference type="SAM" id="SignalP"/>
    </source>
</evidence>
<keyword evidence="3" id="KW-1185">Reference proteome</keyword>
<organism evidence="2 3">
    <name type="scientific">Caenorhabditis angaria</name>
    <dbReference type="NCBI Taxonomy" id="860376"/>
    <lineage>
        <taxon>Eukaryota</taxon>
        <taxon>Metazoa</taxon>
        <taxon>Ecdysozoa</taxon>
        <taxon>Nematoda</taxon>
        <taxon>Chromadorea</taxon>
        <taxon>Rhabditida</taxon>
        <taxon>Rhabditina</taxon>
        <taxon>Rhabditomorpha</taxon>
        <taxon>Rhabditoidea</taxon>
        <taxon>Rhabditidae</taxon>
        <taxon>Peloderinae</taxon>
        <taxon>Caenorhabditis</taxon>
    </lineage>
</organism>
<dbReference type="AlphaFoldDB" id="A0A9P1N9J7"/>
<evidence type="ECO:0000313" key="3">
    <source>
        <dbReference type="Proteomes" id="UP001152747"/>
    </source>
</evidence>
<sequence>MAHWKCFIGFLVIFGVLPGFGEANTCYSCSGMCHNEDCNCQMGQCSAKQCFIEKKPSDIPGIMKITKGCLRRTPRIHHGCEYDHFSDHILCTCEGPYCNNRIIMNSTKHRHSVECRNCPEKNPDCGQTCRGNWCHEDLLTGAAGCGHGPPALPFFYRGPTIFYYRSRVCVILSRGAGKPRRHCICQQNRCNSVYLSNQNSYNSDREKSIATRNIAMSISEPGLPLHVCVSCETTAQEQLPRTTNCQTNRCLGHFCTYAANRNWGGSGRLNMVQSLTELQGCMNVTDSQYVLKGCSRKWMPDVSEEVHCACVGDLCNSDSVTAVSSPKSINTVIFQTLIAFLLIFYV</sequence>
<dbReference type="EMBL" id="CANHGI010000005">
    <property type="protein sequence ID" value="CAI5453206.1"/>
    <property type="molecule type" value="Genomic_DNA"/>
</dbReference>
<proteinExistence type="predicted"/>
<evidence type="ECO:0000313" key="2">
    <source>
        <dbReference type="EMBL" id="CAI5453206.1"/>
    </source>
</evidence>